<dbReference type="RefSeq" id="XP_033592170.1">
    <property type="nucleotide sequence ID" value="XM_033735267.1"/>
</dbReference>
<feature type="compositionally biased region" description="Acidic residues" evidence="1">
    <location>
        <begin position="50"/>
        <end position="62"/>
    </location>
</feature>
<dbReference type="PANTHER" id="PTHR38699">
    <property type="entry name" value="CHROMOSOME 1, WHOLE GENOME SHOTGUN SEQUENCE"/>
    <property type="match status" value="1"/>
</dbReference>
<dbReference type="Pfam" id="PF08589">
    <property type="entry name" value="ATG43"/>
    <property type="match status" value="1"/>
</dbReference>
<proteinExistence type="predicted"/>
<dbReference type="EMBL" id="MU001633">
    <property type="protein sequence ID" value="KAF2485601.1"/>
    <property type="molecule type" value="Genomic_DNA"/>
</dbReference>
<evidence type="ECO:0000256" key="1">
    <source>
        <dbReference type="SAM" id="MobiDB-lite"/>
    </source>
</evidence>
<dbReference type="InterPro" id="IPR013898">
    <property type="entry name" value="Atg43"/>
</dbReference>
<dbReference type="GeneID" id="54476269"/>
<gene>
    <name evidence="2" type="ORF">BDY17DRAFT_308955</name>
</gene>
<dbReference type="GO" id="GO:0000423">
    <property type="term" value="P:mitophagy"/>
    <property type="evidence" value="ECO:0007669"/>
    <property type="project" value="InterPro"/>
</dbReference>
<reference evidence="2" key="1">
    <citation type="journal article" date="2020" name="Stud. Mycol.">
        <title>101 Dothideomycetes genomes: a test case for predicting lifestyles and emergence of pathogens.</title>
        <authorList>
            <person name="Haridas S."/>
            <person name="Albert R."/>
            <person name="Binder M."/>
            <person name="Bloem J."/>
            <person name="Labutti K."/>
            <person name="Salamov A."/>
            <person name="Andreopoulos B."/>
            <person name="Baker S."/>
            <person name="Barry K."/>
            <person name="Bills G."/>
            <person name="Bluhm B."/>
            <person name="Cannon C."/>
            <person name="Castanera R."/>
            <person name="Culley D."/>
            <person name="Daum C."/>
            <person name="Ezra D."/>
            <person name="Gonzalez J."/>
            <person name="Henrissat B."/>
            <person name="Kuo A."/>
            <person name="Liang C."/>
            <person name="Lipzen A."/>
            <person name="Lutzoni F."/>
            <person name="Magnuson J."/>
            <person name="Mondo S."/>
            <person name="Nolan M."/>
            <person name="Ohm R."/>
            <person name="Pangilinan J."/>
            <person name="Park H.-J."/>
            <person name="Ramirez L."/>
            <person name="Alfaro M."/>
            <person name="Sun H."/>
            <person name="Tritt A."/>
            <person name="Yoshinaga Y."/>
            <person name="Zwiers L.-H."/>
            <person name="Turgeon B."/>
            <person name="Goodwin S."/>
            <person name="Spatafora J."/>
            <person name="Crous P."/>
            <person name="Grigoriev I."/>
        </authorList>
    </citation>
    <scope>NUCLEOTIDE SEQUENCE</scope>
    <source>
        <strain evidence="2">CBS 113389</strain>
    </source>
</reference>
<name>A0A6A6Q0P4_9PEZI</name>
<evidence type="ECO:0000313" key="3">
    <source>
        <dbReference type="Proteomes" id="UP000799767"/>
    </source>
</evidence>
<dbReference type="GO" id="GO:0140580">
    <property type="term" value="F:mitochondrion autophagosome adaptor activity"/>
    <property type="evidence" value="ECO:0007669"/>
    <property type="project" value="InterPro"/>
</dbReference>
<evidence type="ECO:0000313" key="2">
    <source>
        <dbReference type="EMBL" id="KAF2485601.1"/>
    </source>
</evidence>
<dbReference type="AlphaFoldDB" id="A0A6A6Q0P4"/>
<keyword evidence="3" id="KW-1185">Reference proteome</keyword>
<accession>A0A6A6Q0P4</accession>
<feature type="region of interest" description="Disordered" evidence="1">
    <location>
        <begin position="19"/>
        <end position="79"/>
    </location>
</feature>
<organism evidence="2 3">
    <name type="scientific">Neohortaea acidophila</name>
    <dbReference type="NCBI Taxonomy" id="245834"/>
    <lineage>
        <taxon>Eukaryota</taxon>
        <taxon>Fungi</taxon>
        <taxon>Dikarya</taxon>
        <taxon>Ascomycota</taxon>
        <taxon>Pezizomycotina</taxon>
        <taxon>Dothideomycetes</taxon>
        <taxon>Dothideomycetidae</taxon>
        <taxon>Mycosphaerellales</taxon>
        <taxon>Teratosphaeriaceae</taxon>
        <taxon>Neohortaea</taxon>
    </lineage>
</organism>
<protein>
    <submittedName>
        <fullName evidence="2">Uncharacterized protein</fullName>
    </submittedName>
</protein>
<feature type="compositionally biased region" description="Basic and acidic residues" evidence="1">
    <location>
        <begin position="37"/>
        <end position="49"/>
    </location>
</feature>
<dbReference type="OrthoDB" id="2430343at2759"/>
<sequence>MPGLQDAAIQLAETIQTAHINKKPSPEHDFAPSTAADSKEQVRLDHSADTDDVSSDIDDDEIPISLLKAEPRKTQMPPLPDLRFEQSYLASIKEAQGWQGVTYITVRDQVS</sequence>
<dbReference type="Proteomes" id="UP000799767">
    <property type="component" value="Unassembled WGS sequence"/>
</dbReference>
<dbReference type="PANTHER" id="PTHR38699:SF1">
    <property type="entry name" value="MITOPHAGY RECEPTOR ATG43"/>
    <property type="match status" value="1"/>
</dbReference>